<organism evidence="1 2">
    <name type="scientific">Colletotrichum scovillei</name>
    <dbReference type="NCBI Taxonomy" id="1209932"/>
    <lineage>
        <taxon>Eukaryota</taxon>
        <taxon>Fungi</taxon>
        <taxon>Dikarya</taxon>
        <taxon>Ascomycota</taxon>
        <taxon>Pezizomycotina</taxon>
        <taxon>Sordariomycetes</taxon>
        <taxon>Hypocreomycetidae</taxon>
        <taxon>Glomerellales</taxon>
        <taxon>Glomerellaceae</taxon>
        <taxon>Colletotrichum</taxon>
        <taxon>Colletotrichum acutatum species complex</taxon>
    </lineage>
</organism>
<evidence type="ECO:0000313" key="2">
    <source>
        <dbReference type="Proteomes" id="UP000699042"/>
    </source>
</evidence>
<gene>
    <name evidence="1" type="ORF">JMJ77_002599</name>
</gene>
<dbReference type="EMBL" id="JAESDN010000004">
    <property type="protein sequence ID" value="KAG7051988.1"/>
    <property type="molecule type" value="Genomic_DNA"/>
</dbReference>
<dbReference type="AlphaFoldDB" id="A0A9P7R8A0"/>
<protein>
    <submittedName>
        <fullName evidence="1">Uncharacterized protein</fullName>
    </submittedName>
</protein>
<evidence type="ECO:0000313" key="1">
    <source>
        <dbReference type="EMBL" id="KAG7051988.1"/>
    </source>
</evidence>
<accession>A0A9P7R8A0</accession>
<name>A0A9P7R8A0_9PEZI</name>
<proteinExistence type="predicted"/>
<keyword evidence="2" id="KW-1185">Reference proteome</keyword>
<feature type="non-terminal residue" evidence="1">
    <location>
        <position position="1"/>
    </location>
</feature>
<comment type="caution">
    <text evidence="1">The sequence shown here is derived from an EMBL/GenBank/DDBJ whole genome shotgun (WGS) entry which is preliminary data.</text>
</comment>
<reference evidence="1" key="1">
    <citation type="submission" date="2021-05" db="EMBL/GenBank/DDBJ databases">
        <title>Comparative genomics of three Colletotrichum scovillei strains and genetic complementation revealed genes involved fungal growth and virulence on chili pepper.</title>
        <authorList>
            <person name="Hsieh D.-K."/>
            <person name="Chuang S.-C."/>
            <person name="Chen C.-Y."/>
            <person name="Chao Y.-T."/>
            <person name="Lu M.-Y.J."/>
            <person name="Lee M.-H."/>
            <person name="Shih M.-C."/>
        </authorList>
    </citation>
    <scope>NUCLEOTIDE SEQUENCE</scope>
    <source>
        <strain evidence="1">Coll-153</strain>
    </source>
</reference>
<sequence length="46" mass="4933">MVIGMKVPDKVPCLGSVRYGFLYLAPCTRYLALPTHVEPGGLALNA</sequence>
<dbReference type="Proteomes" id="UP000699042">
    <property type="component" value="Unassembled WGS sequence"/>
</dbReference>